<sequence>MLFRIQSWSFYLQFLQNNEVCCFSDIFKKTNFRIFSRIVNSTTVPEPTPSICSERCKTSKVIKQFTKDDMLNQYKNIKIDKRTSIKKKILTTSHLGYIFYHHKNLSYSTQLKFTKSTYKRSFRCNYVRKYIFSGSVYEAGKFLDVVMCGLITGGWKMDGHALRISYIYGGNPVTVLFDDDCSSEILPFTRNTSTKQINDQ</sequence>
<proteinExistence type="predicted"/>
<protein>
    <submittedName>
        <fullName evidence="1">Uncharacterized protein</fullName>
    </submittedName>
</protein>
<comment type="caution">
    <text evidence="1">The sequence shown here is derived from an EMBL/GenBank/DDBJ whole genome shotgun (WGS) entry which is preliminary data.</text>
</comment>
<dbReference type="Proteomes" id="UP000475862">
    <property type="component" value="Unassembled WGS sequence"/>
</dbReference>
<dbReference type="OrthoDB" id="1906921at2759"/>
<evidence type="ECO:0000313" key="2">
    <source>
        <dbReference type="Proteomes" id="UP000475862"/>
    </source>
</evidence>
<dbReference type="EMBL" id="VYZN01000050">
    <property type="protein sequence ID" value="KAE9527851.1"/>
    <property type="molecule type" value="Genomic_DNA"/>
</dbReference>
<accession>A0A6G0T9L9</accession>
<reference evidence="1 2" key="1">
    <citation type="submission" date="2019-08" db="EMBL/GenBank/DDBJ databases">
        <title>The genome of the soybean aphid Biotype 1, its phylome, world population structure and adaptation to the North American continent.</title>
        <authorList>
            <person name="Giordano R."/>
            <person name="Donthu R.K."/>
            <person name="Hernandez A.G."/>
            <person name="Wright C.L."/>
            <person name="Zimin A.V."/>
        </authorList>
    </citation>
    <scope>NUCLEOTIDE SEQUENCE [LARGE SCALE GENOMIC DNA]</scope>
    <source>
        <tissue evidence="1">Whole aphids</tissue>
    </source>
</reference>
<name>A0A6G0T9L9_APHGL</name>
<evidence type="ECO:0000313" key="1">
    <source>
        <dbReference type="EMBL" id="KAE9527851.1"/>
    </source>
</evidence>
<organism evidence="1 2">
    <name type="scientific">Aphis glycines</name>
    <name type="common">Soybean aphid</name>
    <dbReference type="NCBI Taxonomy" id="307491"/>
    <lineage>
        <taxon>Eukaryota</taxon>
        <taxon>Metazoa</taxon>
        <taxon>Ecdysozoa</taxon>
        <taxon>Arthropoda</taxon>
        <taxon>Hexapoda</taxon>
        <taxon>Insecta</taxon>
        <taxon>Pterygota</taxon>
        <taxon>Neoptera</taxon>
        <taxon>Paraneoptera</taxon>
        <taxon>Hemiptera</taxon>
        <taxon>Sternorrhyncha</taxon>
        <taxon>Aphidomorpha</taxon>
        <taxon>Aphidoidea</taxon>
        <taxon>Aphididae</taxon>
        <taxon>Aphidini</taxon>
        <taxon>Aphis</taxon>
        <taxon>Aphis</taxon>
    </lineage>
</organism>
<keyword evidence="2" id="KW-1185">Reference proteome</keyword>
<dbReference type="AlphaFoldDB" id="A0A6G0T9L9"/>
<gene>
    <name evidence="1" type="ORF">AGLY_012675</name>
</gene>